<evidence type="ECO:0000313" key="2">
    <source>
        <dbReference type="Proteomes" id="UP000061569"/>
    </source>
</evidence>
<accession>A0A0S2DNM8</accession>
<proteinExistence type="predicted"/>
<gene>
    <name evidence="1" type="ORF">GLE_4755</name>
</gene>
<dbReference type="AlphaFoldDB" id="A0A0S2DNM8"/>
<dbReference type="PATRIC" id="fig|69.6.peg.4689"/>
<dbReference type="OrthoDB" id="9135677at2"/>
<dbReference type="Proteomes" id="UP000061569">
    <property type="component" value="Chromosome"/>
</dbReference>
<protein>
    <submittedName>
        <fullName evidence="1">Uncharacterized protein</fullName>
    </submittedName>
</protein>
<reference evidence="1 2" key="1">
    <citation type="submission" date="2015-11" db="EMBL/GenBank/DDBJ databases">
        <title>Genome sequences of Lysobacter enzymogenes strain C3 and Lysobacter antibioticus ATCC 29479.</title>
        <authorList>
            <person name="Kobayashi D.Y."/>
        </authorList>
    </citation>
    <scope>NUCLEOTIDE SEQUENCE [LARGE SCALE GENOMIC DNA]</scope>
    <source>
        <strain evidence="1 2">C3</strain>
    </source>
</reference>
<organism evidence="1 2">
    <name type="scientific">Lysobacter enzymogenes</name>
    <dbReference type="NCBI Taxonomy" id="69"/>
    <lineage>
        <taxon>Bacteria</taxon>
        <taxon>Pseudomonadati</taxon>
        <taxon>Pseudomonadota</taxon>
        <taxon>Gammaproteobacteria</taxon>
        <taxon>Lysobacterales</taxon>
        <taxon>Lysobacteraceae</taxon>
        <taxon>Lysobacter</taxon>
    </lineage>
</organism>
<sequence>MATMRYHDGQDVRLGDVASFGAHDTCRVVVLIDEQAAVEGYIADEWAYLGGGCVLFAHDAGLVHYPADTLGDDADVSLIERA</sequence>
<evidence type="ECO:0000313" key="1">
    <source>
        <dbReference type="EMBL" id="ALN60096.1"/>
    </source>
</evidence>
<dbReference type="KEGG" id="lez:GLE_4755"/>
<name>A0A0S2DNM8_LYSEN</name>
<dbReference type="EMBL" id="CP013140">
    <property type="protein sequence ID" value="ALN60096.1"/>
    <property type="molecule type" value="Genomic_DNA"/>
</dbReference>